<name>A0AAW0CWQ2_9AGAR</name>
<gene>
    <name evidence="1" type="ORF">VNI00_008732</name>
</gene>
<reference evidence="1 2" key="1">
    <citation type="submission" date="2024-01" db="EMBL/GenBank/DDBJ databases">
        <title>A draft genome for a cacao thread blight-causing isolate of Paramarasmius palmivorus.</title>
        <authorList>
            <person name="Baruah I.K."/>
            <person name="Bukari Y."/>
            <person name="Amoako-Attah I."/>
            <person name="Meinhardt L.W."/>
            <person name="Bailey B.A."/>
            <person name="Cohen S.P."/>
        </authorList>
    </citation>
    <scope>NUCLEOTIDE SEQUENCE [LARGE SCALE GENOMIC DNA]</scope>
    <source>
        <strain evidence="1 2">GH-12</strain>
    </source>
</reference>
<evidence type="ECO:0000313" key="1">
    <source>
        <dbReference type="EMBL" id="KAK7042994.1"/>
    </source>
</evidence>
<sequence>MPPNCWEFQPDQVCEARRLRLKTISQVMKPSQPSPLTDIYQSLRASFPPFQHRARLVTVTERVFCSISALDSLELPRSQHCQEFQSLWDRIWAWINMSVRNFVLAKQSRRLDDEAELRERIIWTTAAILSIPRYFSDSRSEGESTSSQWPIGNHAIETLLKLIIHLAGTKHQAFALIWLRMFTHYEDQLYTIPNLKDMFLRNKIDRVYLRRTEEECNNPEFDPEVLNALATFGLFLCSSESRPDGSLKNSDIWHAMLSKGLIKRIVLVFHHIYSSANTTRVGDLVAVRDCMVHYCTLVMGPLQLAFTWVIEFLDREFVFALTRALSVLGFDGLVGDSATFILVNVLQPYLIYRSTLNRLIRELKAIRESFSIPPASSYGRALKLLEQESSRMKDIMHDFDAKDPGRCSNPQRRNLNRTVEGVNTSGARVVELRYIALTTVKKSIGYLDTAKHARNPDKVGKTYALSTLDQAFVIGLVEAELNQNWTRIEQVMNNCLPSQGLVVVIDFCKCPVEVSTSYNRLNRSVVVSNEAPWQIGVRLPGIDDSIAPGMEQGLHEVFNTLLSRNASTRSRITMS</sequence>
<organism evidence="1 2">
    <name type="scientific">Paramarasmius palmivorus</name>
    <dbReference type="NCBI Taxonomy" id="297713"/>
    <lineage>
        <taxon>Eukaryota</taxon>
        <taxon>Fungi</taxon>
        <taxon>Dikarya</taxon>
        <taxon>Basidiomycota</taxon>
        <taxon>Agaricomycotina</taxon>
        <taxon>Agaricomycetes</taxon>
        <taxon>Agaricomycetidae</taxon>
        <taxon>Agaricales</taxon>
        <taxon>Marasmiineae</taxon>
        <taxon>Marasmiaceae</taxon>
        <taxon>Paramarasmius</taxon>
    </lineage>
</organism>
<dbReference type="Proteomes" id="UP001383192">
    <property type="component" value="Unassembled WGS sequence"/>
</dbReference>
<dbReference type="AlphaFoldDB" id="A0AAW0CWQ2"/>
<accession>A0AAW0CWQ2</accession>
<dbReference type="EMBL" id="JAYKXP010000030">
    <property type="protein sequence ID" value="KAK7042994.1"/>
    <property type="molecule type" value="Genomic_DNA"/>
</dbReference>
<protein>
    <submittedName>
        <fullName evidence="1">Uncharacterized protein</fullName>
    </submittedName>
</protein>
<keyword evidence="2" id="KW-1185">Reference proteome</keyword>
<proteinExistence type="predicted"/>
<comment type="caution">
    <text evidence="1">The sequence shown here is derived from an EMBL/GenBank/DDBJ whole genome shotgun (WGS) entry which is preliminary data.</text>
</comment>
<evidence type="ECO:0000313" key="2">
    <source>
        <dbReference type="Proteomes" id="UP001383192"/>
    </source>
</evidence>